<protein>
    <submittedName>
        <fullName evidence="2">Uncharacterized protein</fullName>
    </submittedName>
</protein>
<feature type="compositionally biased region" description="Low complexity" evidence="1">
    <location>
        <begin position="76"/>
        <end position="87"/>
    </location>
</feature>
<dbReference type="AlphaFoldDB" id="A0A368S9A1"/>
<evidence type="ECO:0000313" key="2">
    <source>
        <dbReference type="EMBL" id="RCV38924.1"/>
    </source>
</evidence>
<sequence>MGRPNPEQLSCSARRRRVLRPLLPSRLAVAAVEGLGHSFSARLRMEPLLPPQQAEPAALGQSMEERRPQGRGPDPAGTAAAAATRTA</sequence>
<name>A0A368S9A1_SETIT</name>
<evidence type="ECO:0000256" key="1">
    <source>
        <dbReference type="SAM" id="MobiDB-lite"/>
    </source>
</evidence>
<reference evidence="2" key="1">
    <citation type="journal article" date="2012" name="Nat. Biotechnol.">
        <title>Reference genome sequence of the model plant Setaria.</title>
        <authorList>
            <person name="Bennetzen J.L."/>
            <person name="Schmutz J."/>
            <person name="Wang H."/>
            <person name="Percifield R."/>
            <person name="Hawkins J."/>
            <person name="Pontaroli A.C."/>
            <person name="Estep M."/>
            <person name="Feng L."/>
            <person name="Vaughn J.N."/>
            <person name="Grimwood J."/>
            <person name="Jenkins J."/>
            <person name="Barry K."/>
            <person name="Lindquist E."/>
            <person name="Hellsten U."/>
            <person name="Deshpande S."/>
            <person name="Wang X."/>
            <person name="Wu X."/>
            <person name="Mitros T."/>
            <person name="Triplett J."/>
            <person name="Yang X."/>
            <person name="Ye C.Y."/>
            <person name="Mauro-Herrera M."/>
            <person name="Wang L."/>
            <person name="Li P."/>
            <person name="Sharma M."/>
            <person name="Sharma R."/>
            <person name="Ronald P.C."/>
            <person name="Panaud O."/>
            <person name="Kellogg E.A."/>
            <person name="Brutnell T.P."/>
            <person name="Doust A.N."/>
            <person name="Tuskan G.A."/>
            <person name="Rokhsar D."/>
            <person name="Devos K.M."/>
        </authorList>
    </citation>
    <scope>NUCLEOTIDE SEQUENCE [LARGE SCALE GENOMIC DNA]</scope>
    <source>
        <strain evidence="2">Yugu1</strain>
    </source>
</reference>
<feature type="region of interest" description="Disordered" evidence="1">
    <location>
        <begin position="47"/>
        <end position="87"/>
    </location>
</feature>
<organism evidence="2">
    <name type="scientific">Setaria italica</name>
    <name type="common">Foxtail millet</name>
    <name type="synonym">Panicum italicum</name>
    <dbReference type="NCBI Taxonomy" id="4555"/>
    <lineage>
        <taxon>Eukaryota</taxon>
        <taxon>Viridiplantae</taxon>
        <taxon>Streptophyta</taxon>
        <taxon>Embryophyta</taxon>
        <taxon>Tracheophyta</taxon>
        <taxon>Spermatophyta</taxon>
        <taxon>Magnoliopsida</taxon>
        <taxon>Liliopsida</taxon>
        <taxon>Poales</taxon>
        <taxon>Poaceae</taxon>
        <taxon>PACMAD clade</taxon>
        <taxon>Panicoideae</taxon>
        <taxon>Panicodae</taxon>
        <taxon>Paniceae</taxon>
        <taxon>Cenchrinae</taxon>
        <taxon>Setaria</taxon>
    </lineage>
</organism>
<reference evidence="2" key="2">
    <citation type="submission" date="2015-07" db="EMBL/GenBank/DDBJ databases">
        <authorList>
            <person name="Noorani M."/>
        </authorList>
    </citation>
    <scope>NUCLEOTIDE SEQUENCE</scope>
    <source>
        <strain evidence="2">Yugu1</strain>
    </source>
</reference>
<accession>A0A368S9A1</accession>
<gene>
    <name evidence="2" type="ORF">SETIT_8G181500v2</name>
</gene>
<proteinExistence type="predicted"/>
<dbReference type="EMBL" id="CM003535">
    <property type="protein sequence ID" value="RCV38924.1"/>
    <property type="molecule type" value="Genomic_DNA"/>
</dbReference>